<feature type="transmembrane region" description="Helical" evidence="2">
    <location>
        <begin position="178"/>
        <end position="200"/>
    </location>
</feature>
<evidence type="ECO:0000256" key="1">
    <source>
        <dbReference type="SAM" id="MobiDB-lite"/>
    </source>
</evidence>
<name>A0A182FML0_ANOAL</name>
<feature type="transmembrane region" description="Helical" evidence="2">
    <location>
        <begin position="425"/>
        <end position="449"/>
    </location>
</feature>
<dbReference type="STRING" id="7167.A0A182FML0"/>
<dbReference type="EnsemblMetazoa" id="AALB007770-RA">
    <property type="protein sequence ID" value="AALB007770-PA"/>
    <property type="gene ID" value="AALB007770"/>
</dbReference>
<keyword evidence="2" id="KW-0812">Transmembrane</keyword>
<dbReference type="PANTHER" id="PTHR11360:SF312">
    <property type="entry name" value="KARMOISIN, ISOFORM B"/>
    <property type="match status" value="1"/>
</dbReference>
<sequence>MEAFICEIVEPRVLDLIMLVLPKWRLLLYIFLMNMVLFTPLYAFSVLVIGDTDLTLICPSAMLYGSNLVHRALFRRHNDGNTRTLLLGVGVLCAGISASGLAALYAPTPAPVVLLLYGVVGGYGYQLVFSKMWKVLAKAFSARKEMFVIKFLHSCGQACSLLLLLACLHVPWWYREYVYGALLLVLTGLVLHLVPLALLIENEKNWLKLDLDSLVQLTEKGNERYYGRVAGVRTGTAQLSQVPEQQQQQQQQQQQRPQHSPPPFELLPVPERFEPGSLGASWKNPATFTGLIGQQQSSSSGAQYSAMPLTDDDNDAKDDGEQLYARDGKCFNQDGVEILEVILEEDEESIRQTEASNRADGAAEAIKQECCIPTVSDTATGKWNCLCSQLLRLRLWPSTACSNGDGHRWLNRRLVRSLKFALLDLRCYGCMLLRATDTCMFVLFLAILPRYTAHQQHQQHLQQHQPSGISVRLLTIRAIGVIATAWVACSLLLLCCDVRFRKQQNRLLIFGILFKSFGYFCVYASLRFSFWTVAGCVLVGFGHSIACAYQDLVIKRQFTQAQWQTAKAGLCLLTGLAVVLLAGAANLLYLHARIDHLLLALLLVYCAAGVFWMACNCRVFFS</sequence>
<dbReference type="InterPro" id="IPR050327">
    <property type="entry name" value="Proton-linked_MCT"/>
</dbReference>
<feature type="transmembrane region" description="Helical" evidence="2">
    <location>
        <begin position="570"/>
        <end position="591"/>
    </location>
</feature>
<feature type="region of interest" description="Disordered" evidence="1">
    <location>
        <begin position="238"/>
        <end position="270"/>
    </location>
</feature>
<dbReference type="KEGG" id="aali:118458863"/>
<feature type="transmembrane region" description="Helical" evidence="2">
    <location>
        <begin position="85"/>
        <end position="106"/>
    </location>
</feature>
<dbReference type="AlphaFoldDB" id="A0A182FML0"/>
<dbReference type="InterPro" id="IPR036259">
    <property type="entry name" value="MFS_trans_sf"/>
</dbReference>
<feature type="compositionally biased region" description="Low complexity" evidence="1">
    <location>
        <begin position="245"/>
        <end position="255"/>
    </location>
</feature>
<dbReference type="GeneID" id="118458863"/>
<feature type="transmembrane region" description="Helical" evidence="2">
    <location>
        <begin position="151"/>
        <end position="172"/>
    </location>
</feature>
<dbReference type="SUPFAM" id="SSF103473">
    <property type="entry name" value="MFS general substrate transporter"/>
    <property type="match status" value="2"/>
</dbReference>
<dbReference type="VEuPathDB" id="VectorBase:AALB007770"/>
<organism evidence="3 4">
    <name type="scientific">Anopheles albimanus</name>
    <name type="common">New world malaria mosquito</name>
    <dbReference type="NCBI Taxonomy" id="7167"/>
    <lineage>
        <taxon>Eukaryota</taxon>
        <taxon>Metazoa</taxon>
        <taxon>Ecdysozoa</taxon>
        <taxon>Arthropoda</taxon>
        <taxon>Hexapoda</taxon>
        <taxon>Insecta</taxon>
        <taxon>Pterygota</taxon>
        <taxon>Neoptera</taxon>
        <taxon>Endopterygota</taxon>
        <taxon>Diptera</taxon>
        <taxon>Nematocera</taxon>
        <taxon>Culicoidea</taxon>
        <taxon>Culicidae</taxon>
        <taxon>Anophelinae</taxon>
        <taxon>Anopheles</taxon>
    </lineage>
</organism>
<evidence type="ECO:0008006" key="5">
    <source>
        <dbReference type="Google" id="ProtNLM"/>
    </source>
</evidence>
<accession>A0A182FML0</accession>
<dbReference type="OrthoDB" id="7879471at2759"/>
<evidence type="ECO:0000313" key="4">
    <source>
        <dbReference type="Proteomes" id="UP000069272"/>
    </source>
</evidence>
<feature type="region of interest" description="Disordered" evidence="1">
    <location>
        <begin position="292"/>
        <end position="312"/>
    </location>
</feature>
<dbReference type="Proteomes" id="UP000069272">
    <property type="component" value="Chromosome X"/>
</dbReference>
<dbReference type="VEuPathDB" id="VectorBase:AALB20_031071"/>
<reference evidence="3 4" key="1">
    <citation type="journal article" date="2017" name="G3 (Bethesda)">
        <title>The Physical Genome Mapping of Anopheles albimanus Corrected Scaffold Misassemblies and Identified Interarm Rearrangements in Genus Anopheles.</title>
        <authorList>
            <person name="Artemov G.N."/>
            <person name="Peery A.N."/>
            <person name="Jiang X."/>
            <person name="Tu Z."/>
            <person name="Stegniy V.N."/>
            <person name="Sharakhova M.V."/>
            <person name="Sharakhov I.V."/>
        </authorList>
    </citation>
    <scope>NUCLEOTIDE SEQUENCE [LARGE SCALE GENOMIC DNA]</scope>
    <source>
        <strain evidence="3 4">ALBI9_A</strain>
    </source>
</reference>
<feature type="transmembrane region" description="Helical" evidence="2">
    <location>
        <begin position="531"/>
        <end position="549"/>
    </location>
</feature>
<feature type="transmembrane region" description="Helical" evidence="2">
    <location>
        <begin position="26"/>
        <end position="48"/>
    </location>
</feature>
<dbReference type="RefSeq" id="XP_035777704.1">
    <property type="nucleotide sequence ID" value="XM_035921811.1"/>
</dbReference>
<proteinExistence type="predicted"/>
<feature type="transmembrane region" description="Helical" evidence="2">
    <location>
        <begin position="507"/>
        <end position="525"/>
    </location>
</feature>
<keyword evidence="2" id="KW-0472">Membrane</keyword>
<feature type="compositionally biased region" description="Low complexity" evidence="1">
    <location>
        <begin position="293"/>
        <end position="306"/>
    </location>
</feature>
<evidence type="ECO:0000313" key="3">
    <source>
        <dbReference type="EnsemblMetazoa" id="AALB007770-PA"/>
    </source>
</evidence>
<evidence type="ECO:0000256" key="2">
    <source>
        <dbReference type="SAM" id="Phobius"/>
    </source>
</evidence>
<feature type="transmembrane region" description="Helical" evidence="2">
    <location>
        <begin position="469"/>
        <end position="495"/>
    </location>
</feature>
<feature type="transmembrane region" description="Helical" evidence="2">
    <location>
        <begin position="597"/>
        <end position="621"/>
    </location>
</feature>
<feature type="transmembrane region" description="Helical" evidence="2">
    <location>
        <begin position="112"/>
        <end position="130"/>
    </location>
</feature>
<protein>
    <recommendedName>
        <fullName evidence="5">Major facilitator superfamily associated domain-containing protein</fullName>
    </recommendedName>
</protein>
<dbReference type="PANTHER" id="PTHR11360">
    <property type="entry name" value="MONOCARBOXYLATE TRANSPORTER"/>
    <property type="match status" value="1"/>
</dbReference>
<reference evidence="3" key="2">
    <citation type="submission" date="2022-08" db="UniProtKB">
        <authorList>
            <consortium name="EnsemblMetazoa"/>
        </authorList>
    </citation>
    <scope>IDENTIFICATION</scope>
    <source>
        <strain evidence="3">STECLA/ALBI9_A</strain>
    </source>
</reference>
<keyword evidence="2" id="KW-1133">Transmembrane helix</keyword>
<keyword evidence="4" id="KW-1185">Reference proteome</keyword>